<dbReference type="SUPFAM" id="SSF52440">
    <property type="entry name" value="PreATP-grasp domain"/>
    <property type="match status" value="1"/>
</dbReference>
<dbReference type="PIRSF" id="PIRSF039102">
    <property type="entry name" value="Ddl/VanB"/>
    <property type="match status" value="1"/>
</dbReference>
<dbReference type="GO" id="GO:0046872">
    <property type="term" value="F:metal ion binding"/>
    <property type="evidence" value="ECO:0007669"/>
    <property type="project" value="UniProtKB-KW"/>
</dbReference>
<dbReference type="InterPro" id="IPR011127">
    <property type="entry name" value="Dala_Dala_lig_N"/>
</dbReference>
<keyword evidence="8" id="KW-0479">Metal-binding</keyword>
<organism evidence="18">
    <name type="scientific">freshwater metagenome</name>
    <dbReference type="NCBI Taxonomy" id="449393"/>
    <lineage>
        <taxon>unclassified sequences</taxon>
        <taxon>metagenomes</taxon>
        <taxon>ecological metagenomes</taxon>
    </lineage>
</organism>
<dbReference type="FunFam" id="3.30.1490.20:FF:000007">
    <property type="entry name" value="D-alanine--D-alanine ligase"/>
    <property type="match status" value="1"/>
</dbReference>
<comment type="similarity">
    <text evidence="5">Belongs to the D-alanine--D-alanine ligase family.</text>
</comment>
<evidence type="ECO:0000256" key="14">
    <source>
        <dbReference type="ARBA" id="ARBA00023211"/>
    </source>
</evidence>
<feature type="domain" description="ATP-grasp" evidence="17">
    <location>
        <begin position="139"/>
        <end position="342"/>
    </location>
</feature>
<evidence type="ECO:0000256" key="3">
    <source>
        <dbReference type="ARBA" id="ARBA00004496"/>
    </source>
</evidence>
<dbReference type="GO" id="GO:0005829">
    <property type="term" value="C:cytosol"/>
    <property type="evidence" value="ECO:0007669"/>
    <property type="project" value="TreeGrafter"/>
</dbReference>
<keyword evidence="14" id="KW-0464">Manganese</keyword>
<comment type="pathway">
    <text evidence="4">Cell wall biogenesis; peptidoglycan biosynthesis.</text>
</comment>
<dbReference type="PANTHER" id="PTHR23132">
    <property type="entry name" value="D-ALANINE--D-ALANINE LIGASE"/>
    <property type="match status" value="1"/>
</dbReference>
<dbReference type="AlphaFoldDB" id="A0A6J7ER92"/>
<dbReference type="GO" id="GO:0008360">
    <property type="term" value="P:regulation of cell shape"/>
    <property type="evidence" value="ECO:0007669"/>
    <property type="project" value="UniProtKB-KW"/>
</dbReference>
<keyword evidence="11" id="KW-0460">Magnesium</keyword>
<dbReference type="GO" id="GO:0009252">
    <property type="term" value="P:peptidoglycan biosynthetic process"/>
    <property type="evidence" value="ECO:0007669"/>
    <property type="project" value="UniProtKB-KW"/>
</dbReference>
<keyword evidence="12" id="KW-0133">Cell shape</keyword>
<evidence type="ECO:0000256" key="1">
    <source>
        <dbReference type="ARBA" id="ARBA00001936"/>
    </source>
</evidence>
<comment type="subcellular location">
    <subcellularLocation>
        <location evidence="3">Cytoplasm</location>
    </subcellularLocation>
</comment>
<dbReference type="NCBIfam" id="NF002378">
    <property type="entry name" value="PRK01372.1"/>
    <property type="match status" value="1"/>
</dbReference>
<dbReference type="FunFam" id="3.30.470.20:FF:000008">
    <property type="entry name" value="D-alanine--D-alanine ligase"/>
    <property type="match status" value="1"/>
</dbReference>
<evidence type="ECO:0000259" key="17">
    <source>
        <dbReference type="PROSITE" id="PS50975"/>
    </source>
</evidence>
<dbReference type="GO" id="GO:0005524">
    <property type="term" value="F:ATP binding"/>
    <property type="evidence" value="ECO:0007669"/>
    <property type="project" value="UniProtKB-KW"/>
</dbReference>
<sequence length="357" mass="38576">MADDRINLIVIFGGQSAEHDVSCVTATHVLRAVDQSRYRVTPIGIDRDGQWQLATAALQALAAGPQALPERLEAIGEPLSPTPMLAAAAGSGAVVVMPLLHGPLGEDGTVQGLLELMDVPYVGSGVLASAVSMDKALAKEVLGFHGIAQARWVSLREHDISPARLAEVAGQLGLPVFVKPSNMGSSVGVSKACTLDELQAAVEHALSYDEWVLVEEAIVGREIEVAVLGNLEPQASAPGEIVPGKDFYDYEDKYLADGAQLLIPAPLSAAQSNEVRTLALQVYRALRCEGLARVDFFLEETGRGFLINEVNTMPGFTPISMYPKMWQHSGLTYPELVDRLIDLALERHRRRRRNTKR</sequence>
<dbReference type="InterPro" id="IPR000291">
    <property type="entry name" value="D-Ala_lig_Van_CS"/>
</dbReference>
<comment type="pathway">
    <text evidence="16">Glycan biosynthesis.</text>
</comment>
<dbReference type="PROSITE" id="PS00844">
    <property type="entry name" value="DALA_DALA_LIGASE_2"/>
    <property type="match status" value="1"/>
</dbReference>
<dbReference type="Gene3D" id="3.30.470.20">
    <property type="entry name" value="ATP-grasp fold, B domain"/>
    <property type="match status" value="1"/>
</dbReference>
<dbReference type="EMBL" id="CAFBLP010000062">
    <property type="protein sequence ID" value="CAB4885676.1"/>
    <property type="molecule type" value="Genomic_DNA"/>
</dbReference>
<reference evidence="18" key="1">
    <citation type="submission" date="2020-05" db="EMBL/GenBank/DDBJ databases">
        <authorList>
            <person name="Chiriac C."/>
            <person name="Salcher M."/>
            <person name="Ghai R."/>
            <person name="Kavagutti S V."/>
        </authorList>
    </citation>
    <scope>NUCLEOTIDE SEQUENCE</scope>
</reference>
<dbReference type="NCBIfam" id="NF002528">
    <property type="entry name" value="PRK01966.1-4"/>
    <property type="match status" value="1"/>
</dbReference>
<accession>A0A6J7ER92</accession>
<evidence type="ECO:0000256" key="16">
    <source>
        <dbReference type="ARBA" id="ARBA00060592"/>
    </source>
</evidence>
<evidence type="ECO:0000256" key="6">
    <source>
        <dbReference type="ARBA" id="ARBA00022490"/>
    </source>
</evidence>
<dbReference type="PROSITE" id="PS00843">
    <property type="entry name" value="DALA_DALA_LIGASE_1"/>
    <property type="match status" value="1"/>
</dbReference>
<dbReference type="GO" id="GO:0071555">
    <property type="term" value="P:cell wall organization"/>
    <property type="evidence" value="ECO:0007669"/>
    <property type="project" value="UniProtKB-KW"/>
</dbReference>
<dbReference type="Gene3D" id="3.30.1490.20">
    <property type="entry name" value="ATP-grasp fold, A domain"/>
    <property type="match status" value="1"/>
</dbReference>
<dbReference type="SUPFAM" id="SSF56059">
    <property type="entry name" value="Glutathione synthetase ATP-binding domain-like"/>
    <property type="match status" value="1"/>
</dbReference>
<evidence type="ECO:0000256" key="15">
    <source>
        <dbReference type="ARBA" id="ARBA00023316"/>
    </source>
</evidence>
<evidence type="ECO:0000256" key="2">
    <source>
        <dbReference type="ARBA" id="ARBA00001946"/>
    </source>
</evidence>
<dbReference type="InterPro" id="IPR013815">
    <property type="entry name" value="ATP_grasp_subdomain_1"/>
</dbReference>
<name>A0A6J7ER92_9ZZZZ</name>
<evidence type="ECO:0000256" key="5">
    <source>
        <dbReference type="ARBA" id="ARBA00010871"/>
    </source>
</evidence>
<dbReference type="Pfam" id="PF01820">
    <property type="entry name" value="Dala_Dala_lig_N"/>
    <property type="match status" value="1"/>
</dbReference>
<evidence type="ECO:0000256" key="8">
    <source>
        <dbReference type="ARBA" id="ARBA00022723"/>
    </source>
</evidence>
<comment type="cofactor">
    <cofactor evidence="2">
        <name>Mg(2+)</name>
        <dbReference type="ChEBI" id="CHEBI:18420"/>
    </cofactor>
</comment>
<dbReference type="GO" id="GO:0008716">
    <property type="term" value="F:D-alanine-D-alanine ligase activity"/>
    <property type="evidence" value="ECO:0007669"/>
    <property type="project" value="InterPro"/>
</dbReference>
<comment type="cofactor">
    <cofactor evidence="1">
        <name>Mn(2+)</name>
        <dbReference type="ChEBI" id="CHEBI:29035"/>
    </cofactor>
</comment>
<keyword evidence="9" id="KW-0547">Nucleotide-binding</keyword>
<dbReference type="InterPro" id="IPR011761">
    <property type="entry name" value="ATP-grasp"/>
</dbReference>
<keyword evidence="15" id="KW-0961">Cell wall biogenesis/degradation</keyword>
<dbReference type="InterPro" id="IPR011095">
    <property type="entry name" value="Dala_Dala_lig_C"/>
</dbReference>
<dbReference type="PROSITE" id="PS50975">
    <property type="entry name" value="ATP_GRASP"/>
    <property type="match status" value="1"/>
</dbReference>
<dbReference type="PANTHER" id="PTHR23132:SF25">
    <property type="entry name" value="D-ALANINE--D-ALANINE LIGASE A"/>
    <property type="match status" value="1"/>
</dbReference>
<protein>
    <submittedName>
        <fullName evidence="18">Unannotated protein</fullName>
    </submittedName>
</protein>
<keyword evidence="13" id="KW-0573">Peptidoglycan synthesis</keyword>
<evidence type="ECO:0000256" key="7">
    <source>
        <dbReference type="ARBA" id="ARBA00022598"/>
    </source>
</evidence>
<keyword evidence="6" id="KW-0963">Cytoplasm</keyword>
<dbReference type="Gene3D" id="3.40.50.20">
    <property type="match status" value="1"/>
</dbReference>
<evidence type="ECO:0000256" key="9">
    <source>
        <dbReference type="ARBA" id="ARBA00022741"/>
    </source>
</evidence>
<evidence type="ECO:0000256" key="13">
    <source>
        <dbReference type="ARBA" id="ARBA00022984"/>
    </source>
</evidence>
<dbReference type="Pfam" id="PF07478">
    <property type="entry name" value="Dala_Dala_lig_C"/>
    <property type="match status" value="1"/>
</dbReference>
<evidence type="ECO:0000256" key="11">
    <source>
        <dbReference type="ARBA" id="ARBA00022842"/>
    </source>
</evidence>
<evidence type="ECO:0000313" key="18">
    <source>
        <dbReference type="EMBL" id="CAB4885676.1"/>
    </source>
</evidence>
<dbReference type="InterPro" id="IPR016185">
    <property type="entry name" value="PreATP-grasp_dom_sf"/>
</dbReference>
<proteinExistence type="inferred from homology"/>
<gene>
    <name evidence="18" type="ORF">UFOPK3376_02166</name>
</gene>
<keyword evidence="7" id="KW-0436">Ligase</keyword>
<evidence type="ECO:0000256" key="4">
    <source>
        <dbReference type="ARBA" id="ARBA00004752"/>
    </source>
</evidence>
<dbReference type="HAMAP" id="MF_00047">
    <property type="entry name" value="Dala_Dala_lig"/>
    <property type="match status" value="1"/>
</dbReference>
<evidence type="ECO:0000256" key="12">
    <source>
        <dbReference type="ARBA" id="ARBA00022960"/>
    </source>
</evidence>
<evidence type="ECO:0000256" key="10">
    <source>
        <dbReference type="ARBA" id="ARBA00022840"/>
    </source>
</evidence>
<keyword evidence="10" id="KW-0067">ATP-binding</keyword>
<dbReference type="NCBIfam" id="TIGR01205">
    <property type="entry name" value="D_ala_D_alaTIGR"/>
    <property type="match status" value="1"/>
</dbReference>
<dbReference type="InterPro" id="IPR005905">
    <property type="entry name" value="D_ala_D_ala"/>
</dbReference>